<accession>A0ABP0KQS2</accession>
<dbReference type="EMBL" id="CAXAMN010009558">
    <property type="protein sequence ID" value="CAK9029200.1"/>
    <property type="molecule type" value="Genomic_DNA"/>
</dbReference>
<feature type="region of interest" description="Disordered" evidence="1">
    <location>
        <begin position="572"/>
        <end position="594"/>
    </location>
</feature>
<evidence type="ECO:0000313" key="2">
    <source>
        <dbReference type="EMBL" id="CAK9029200.1"/>
    </source>
</evidence>
<dbReference type="Proteomes" id="UP001642484">
    <property type="component" value="Unassembled WGS sequence"/>
</dbReference>
<organism evidence="2 3">
    <name type="scientific">Durusdinium trenchii</name>
    <dbReference type="NCBI Taxonomy" id="1381693"/>
    <lineage>
        <taxon>Eukaryota</taxon>
        <taxon>Sar</taxon>
        <taxon>Alveolata</taxon>
        <taxon>Dinophyceae</taxon>
        <taxon>Suessiales</taxon>
        <taxon>Symbiodiniaceae</taxon>
        <taxon>Durusdinium</taxon>
    </lineage>
</organism>
<feature type="compositionally biased region" description="Low complexity" evidence="1">
    <location>
        <begin position="21"/>
        <end position="30"/>
    </location>
</feature>
<sequence>MPRPALRESEPELPSEESAKPPRSLSPPRFFSDHKPREASLKVRNGTSVNHCPSRHEEDGMTATARLRLDEASRLFPEAHRPHDRRAKQEPFPHSFGRLHRCRFFCRNPTEEWWEYQGYSPGREDGLGMCNRLTGFSPTEASPALRPWALPKPGVSSQPVQQAIALCAVPHGSLGPPGVVRPAYSAAQEPGHGIRSGLMLNSLALGQQQKAGQLFSPSEGQTAAAHVLRARSGSPCRPPTGFETFFDRPLVPCSVGAPVQRPFTVQQGLQSLTKLSTIQLGGLQPKMGFSSTVPQSSGNAAKLSAARGRSLSPMRLQVASPRSLRAGYPVSPAVSPGASFRYPVSPAVSPGASFRYPVSPAVSPGASFRYPVSPAVSPGASFRYPVSPVVAAGTSFRATVSESVMLNQPTTCPSPPSNSDVFLQAAQPVLDPRVSPCPICQISKGAVERPHENHWTKDSGVPLSRTTDVAADAAADVAAEAETSEQVGGPNWGQECQECQECQEGQEGLGGSDEQSNLEDLEEAYILSAFRSEPAVCGAKPWAQLDEEKGLPSVESLRATLQALRAQDRFGAKDVPPVPTVPSLATCSEGVEGR</sequence>
<feature type="compositionally biased region" description="Basic and acidic residues" evidence="1">
    <location>
        <begin position="31"/>
        <end position="41"/>
    </location>
</feature>
<gene>
    <name evidence="2" type="ORF">CCMP2556_LOCUS17400</name>
</gene>
<protein>
    <submittedName>
        <fullName evidence="2">Uncharacterized protein</fullName>
    </submittedName>
</protein>
<comment type="caution">
    <text evidence="2">The sequence shown here is derived from an EMBL/GenBank/DDBJ whole genome shotgun (WGS) entry which is preliminary data.</text>
</comment>
<feature type="compositionally biased region" description="Basic and acidic residues" evidence="1">
    <location>
        <begin position="1"/>
        <end position="10"/>
    </location>
</feature>
<keyword evidence="3" id="KW-1185">Reference proteome</keyword>
<proteinExistence type="predicted"/>
<feature type="region of interest" description="Disordered" evidence="1">
    <location>
        <begin position="1"/>
        <end position="59"/>
    </location>
</feature>
<evidence type="ECO:0000313" key="3">
    <source>
        <dbReference type="Proteomes" id="UP001642484"/>
    </source>
</evidence>
<name>A0ABP0KQS2_9DINO</name>
<reference evidence="2 3" key="1">
    <citation type="submission" date="2024-02" db="EMBL/GenBank/DDBJ databases">
        <authorList>
            <person name="Chen Y."/>
            <person name="Shah S."/>
            <person name="Dougan E. K."/>
            <person name="Thang M."/>
            <person name="Chan C."/>
        </authorList>
    </citation>
    <scope>NUCLEOTIDE SEQUENCE [LARGE SCALE GENOMIC DNA]</scope>
</reference>
<evidence type="ECO:0000256" key="1">
    <source>
        <dbReference type="SAM" id="MobiDB-lite"/>
    </source>
</evidence>